<dbReference type="Proteomes" id="UP000801492">
    <property type="component" value="Unassembled WGS sequence"/>
</dbReference>
<sequence>MRKSVGEARVASLVNSVIGEKDMRGVDVLLSTAMIEVIDINGDVHMCRTLLDGKIDLLGVEIFYSLLCIGQISFGCDQPLLLLFSKTVRRHSDGRFVMNIPFKRSPSNLSDSRENALRRFYLLEKRFIKNPEVKGMYINFMEEHKLMGHISLVETQSEFSYYLPHHGVLKNGSLTSKLSVVFNGSAPSDNGISLSDLQCIGPIFFDSTGSVVRNPKHFGPRLKFHFK</sequence>
<keyword evidence="2" id="KW-1185">Reference proteome</keyword>
<dbReference type="PANTHER" id="PTHR47331:SF5">
    <property type="entry name" value="RIBONUCLEASE H"/>
    <property type="match status" value="1"/>
</dbReference>
<accession>A0A8K0CNT6</accession>
<dbReference type="PANTHER" id="PTHR47331">
    <property type="entry name" value="PHD-TYPE DOMAIN-CONTAINING PROTEIN"/>
    <property type="match status" value="1"/>
</dbReference>
<evidence type="ECO:0000313" key="2">
    <source>
        <dbReference type="Proteomes" id="UP000801492"/>
    </source>
</evidence>
<protein>
    <submittedName>
        <fullName evidence="1">Uncharacterized protein</fullName>
    </submittedName>
</protein>
<comment type="caution">
    <text evidence="1">The sequence shown here is derived from an EMBL/GenBank/DDBJ whole genome shotgun (WGS) entry which is preliminary data.</text>
</comment>
<gene>
    <name evidence="1" type="ORF">ILUMI_19077</name>
</gene>
<name>A0A8K0CNT6_IGNLU</name>
<evidence type="ECO:0000313" key="1">
    <source>
        <dbReference type="EMBL" id="KAF2887095.1"/>
    </source>
</evidence>
<dbReference type="OrthoDB" id="6778194at2759"/>
<reference evidence="1" key="1">
    <citation type="submission" date="2019-08" db="EMBL/GenBank/DDBJ databases">
        <title>The genome of the North American firefly Photinus pyralis.</title>
        <authorList>
            <consortium name="Photinus pyralis genome working group"/>
            <person name="Fallon T.R."/>
            <person name="Sander Lower S.E."/>
            <person name="Weng J.-K."/>
        </authorList>
    </citation>
    <scope>NUCLEOTIDE SEQUENCE</scope>
    <source>
        <strain evidence="1">TRF0915ILg1</strain>
        <tissue evidence="1">Whole body</tissue>
    </source>
</reference>
<organism evidence="1 2">
    <name type="scientific">Ignelater luminosus</name>
    <name type="common">Cucubano</name>
    <name type="synonym">Pyrophorus luminosus</name>
    <dbReference type="NCBI Taxonomy" id="2038154"/>
    <lineage>
        <taxon>Eukaryota</taxon>
        <taxon>Metazoa</taxon>
        <taxon>Ecdysozoa</taxon>
        <taxon>Arthropoda</taxon>
        <taxon>Hexapoda</taxon>
        <taxon>Insecta</taxon>
        <taxon>Pterygota</taxon>
        <taxon>Neoptera</taxon>
        <taxon>Endopterygota</taxon>
        <taxon>Coleoptera</taxon>
        <taxon>Polyphaga</taxon>
        <taxon>Elateriformia</taxon>
        <taxon>Elateroidea</taxon>
        <taxon>Elateridae</taxon>
        <taxon>Agrypninae</taxon>
        <taxon>Pyrophorini</taxon>
        <taxon>Ignelater</taxon>
    </lineage>
</organism>
<dbReference type="EMBL" id="VTPC01085179">
    <property type="protein sequence ID" value="KAF2887095.1"/>
    <property type="molecule type" value="Genomic_DNA"/>
</dbReference>
<dbReference type="AlphaFoldDB" id="A0A8K0CNT6"/>
<proteinExistence type="predicted"/>